<reference evidence="3" key="1">
    <citation type="submission" date="2020-06" db="EMBL/GenBank/DDBJ databases">
        <authorList>
            <person name="Li T."/>
            <person name="Hu X."/>
            <person name="Zhang T."/>
            <person name="Song X."/>
            <person name="Zhang H."/>
            <person name="Dai N."/>
            <person name="Sheng W."/>
            <person name="Hou X."/>
            <person name="Wei L."/>
        </authorList>
    </citation>
    <scope>NUCLEOTIDE SEQUENCE</scope>
    <source>
        <strain evidence="3">G02</strain>
        <tissue evidence="3">Leaf</tissue>
    </source>
</reference>
<gene>
    <name evidence="3" type="ORF">Sradi_3791600</name>
</gene>
<dbReference type="EMBL" id="JACGWJ010000016">
    <property type="protein sequence ID" value="KAL0361071.1"/>
    <property type="molecule type" value="Genomic_DNA"/>
</dbReference>
<protein>
    <recommendedName>
        <fullName evidence="2">DUF4218 domain-containing protein</fullName>
    </recommendedName>
</protein>
<organism evidence="3">
    <name type="scientific">Sesamum radiatum</name>
    <name type="common">Black benniseed</name>
    <dbReference type="NCBI Taxonomy" id="300843"/>
    <lineage>
        <taxon>Eukaryota</taxon>
        <taxon>Viridiplantae</taxon>
        <taxon>Streptophyta</taxon>
        <taxon>Embryophyta</taxon>
        <taxon>Tracheophyta</taxon>
        <taxon>Spermatophyta</taxon>
        <taxon>Magnoliopsida</taxon>
        <taxon>eudicotyledons</taxon>
        <taxon>Gunneridae</taxon>
        <taxon>Pentapetalae</taxon>
        <taxon>asterids</taxon>
        <taxon>lamiids</taxon>
        <taxon>Lamiales</taxon>
        <taxon>Pedaliaceae</taxon>
        <taxon>Sesamum</taxon>
    </lineage>
</organism>
<evidence type="ECO:0000259" key="2">
    <source>
        <dbReference type="Pfam" id="PF13960"/>
    </source>
</evidence>
<evidence type="ECO:0000256" key="1">
    <source>
        <dbReference type="SAM" id="MobiDB-lite"/>
    </source>
</evidence>
<feature type="domain" description="DUF4218" evidence="2">
    <location>
        <begin position="496"/>
        <end position="608"/>
    </location>
</feature>
<evidence type="ECO:0000313" key="3">
    <source>
        <dbReference type="EMBL" id="KAL0361071.1"/>
    </source>
</evidence>
<feature type="region of interest" description="Disordered" evidence="1">
    <location>
        <begin position="735"/>
        <end position="758"/>
    </location>
</feature>
<dbReference type="AlphaFoldDB" id="A0AAW2Q048"/>
<feature type="compositionally biased region" description="Acidic residues" evidence="1">
    <location>
        <begin position="742"/>
        <end position="758"/>
    </location>
</feature>
<accession>A0AAW2Q048</accession>
<dbReference type="InterPro" id="IPR025452">
    <property type="entry name" value="DUF4218"/>
</dbReference>
<name>A0AAW2Q048_SESRA</name>
<dbReference type="Pfam" id="PF02992">
    <property type="entry name" value="Transposase_21"/>
    <property type="match status" value="1"/>
</dbReference>
<dbReference type="PANTHER" id="PTHR10775:SF182">
    <property type="entry name" value="TRANSPOSON, EN_SPM-LIKE, TRANSPOSASE-ASSOCIATED DOMAIN PROTEIN-RELATED"/>
    <property type="match status" value="1"/>
</dbReference>
<dbReference type="Pfam" id="PF13960">
    <property type="entry name" value="DUF4218"/>
    <property type="match status" value="1"/>
</dbReference>
<sequence>MLQLKALCGWTNKSIDLLLELLRDSFPDNVNLPANYYEAQKITNDLAFTYETIDACPNSCMLFRGKDSGLDKCEICNASRYKDTEKKTAAKRMRYFPLKPRLQKLFMSSKTATLMRWHSEERIDDGKFRHPGDALAWKDFDLKNPSFASDPRNIRMGLAADGFNPFRTLSVTHSTWPVILIPYNLPPWLCIKQPNFILSTLIYGPKSLGKKIDVYLQPLIEELNELWNGVMTYDVSSTQMFNMRAALLWTISDFPGYAMLSGWGTKGAYACPNCGKDTRSKWLDNGHKYCYTCHRRFLPRGHKLRRDKVSFDGTIEMEIKKASTTVTDIISELDSVATEYKKEDLRKRRRTEYEKESEEHIWKKKSIFFELPYWSDNLIRHNLDVMHIEKNKSNIRLPLHPVEKGSGKYYLPPAPFTLGKRDKETFCKVLKSVKAPDGYASNISRHTNVKEQTIGGLKSHDNHVLIQQLLPLAVRRSLPKNVVDTLIELGNFFRKLCSKINDKYDLEELQDRIVLTLCHLEKIFPPSFFDIMEHLPVHLVDEALKGGPIQFRWMYPIERYLLTLKRYVRNRAYPEGSIARGYLMDECMNFCSRYLSDVETKENRTPRNYDGDETMGRVVGKGERFFIDSCTLLQAHRYILSNTDAVEPFRNMHIAEIVDSLQKTSNAQLSEEIKRFAEDQVWYVPDPLQPEWKVVLTMTPCDHFDVYSRFEAEPYSNQRLDDRLPTADDDVGWTRQGVDGVIVDENDDNGIGDDDNDF</sequence>
<comment type="caution">
    <text evidence="3">The sequence shown here is derived from an EMBL/GenBank/DDBJ whole genome shotgun (WGS) entry which is preliminary data.</text>
</comment>
<dbReference type="InterPro" id="IPR004242">
    <property type="entry name" value="Transposase_21"/>
</dbReference>
<reference evidence="3" key="2">
    <citation type="journal article" date="2024" name="Plant">
        <title>Genomic evolution and insights into agronomic trait innovations of Sesamum species.</title>
        <authorList>
            <person name="Miao H."/>
            <person name="Wang L."/>
            <person name="Qu L."/>
            <person name="Liu H."/>
            <person name="Sun Y."/>
            <person name="Le M."/>
            <person name="Wang Q."/>
            <person name="Wei S."/>
            <person name="Zheng Y."/>
            <person name="Lin W."/>
            <person name="Duan Y."/>
            <person name="Cao H."/>
            <person name="Xiong S."/>
            <person name="Wang X."/>
            <person name="Wei L."/>
            <person name="Li C."/>
            <person name="Ma Q."/>
            <person name="Ju M."/>
            <person name="Zhao R."/>
            <person name="Li G."/>
            <person name="Mu C."/>
            <person name="Tian Q."/>
            <person name="Mei H."/>
            <person name="Zhang T."/>
            <person name="Gao T."/>
            <person name="Zhang H."/>
        </authorList>
    </citation>
    <scope>NUCLEOTIDE SEQUENCE</scope>
    <source>
        <strain evidence="3">G02</strain>
    </source>
</reference>
<proteinExistence type="predicted"/>
<dbReference type="PANTHER" id="PTHR10775">
    <property type="entry name" value="OS08G0208400 PROTEIN"/>
    <property type="match status" value="1"/>
</dbReference>